<accession>A0A9X8MTA0</accession>
<dbReference type="Pfam" id="PF21848">
    <property type="entry name" value="DUF6907"/>
    <property type="match status" value="1"/>
</dbReference>
<protein>
    <submittedName>
        <fullName evidence="1">Uncharacterized protein</fullName>
    </submittedName>
</protein>
<reference evidence="2" key="1">
    <citation type="submission" date="2016-11" db="EMBL/GenBank/DDBJ databases">
        <authorList>
            <person name="Jaros S."/>
            <person name="Januszkiewicz K."/>
            <person name="Wedrychowicz H."/>
        </authorList>
    </citation>
    <scope>NUCLEOTIDE SEQUENCE [LARGE SCALE GENOMIC DNA]</scope>
    <source>
        <strain evidence="2">CGMCC 4.3555</strain>
    </source>
</reference>
<comment type="caution">
    <text evidence="1">The sequence shown here is derived from an EMBL/GenBank/DDBJ whole genome shotgun (WGS) entry which is preliminary data.</text>
</comment>
<dbReference type="RefSeq" id="WP_073444598.1">
    <property type="nucleotide sequence ID" value="NZ_FRBK01000006.1"/>
</dbReference>
<sequence>MSTALVAPRASRSVRILVRDAKVTVDCPAWCVEPHTEVYRSLEDVAHRGSEIALSVPVYGGDTVQVLTARIESWPFAGDPQTQNPFFAYNPANDEFAQITPEVMAAAADQVIAHGHALLALAATIAGGAQ</sequence>
<proteinExistence type="predicted"/>
<organism evidence="1 2">
    <name type="scientific">Streptomyces yunnanensis</name>
    <dbReference type="NCBI Taxonomy" id="156453"/>
    <lineage>
        <taxon>Bacteria</taxon>
        <taxon>Bacillati</taxon>
        <taxon>Actinomycetota</taxon>
        <taxon>Actinomycetes</taxon>
        <taxon>Kitasatosporales</taxon>
        <taxon>Streptomycetaceae</taxon>
        <taxon>Streptomyces</taxon>
    </lineage>
</organism>
<dbReference type="Proteomes" id="UP000184388">
    <property type="component" value="Unassembled WGS sequence"/>
</dbReference>
<name>A0A9X8MTA0_9ACTN</name>
<dbReference type="InterPro" id="IPR054202">
    <property type="entry name" value="DUF6907"/>
</dbReference>
<dbReference type="AlphaFoldDB" id="A0A9X8MTA0"/>
<gene>
    <name evidence="1" type="ORF">SAMN05216268_10653</name>
</gene>
<evidence type="ECO:0000313" key="1">
    <source>
        <dbReference type="EMBL" id="SHL74523.1"/>
    </source>
</evidence>
<dbReference type="EMBL" id="FRBK01000006">
    <property type="protein sequence ID" value="SHL74523.1"/>
    <property type="molecule type" value="Genomic_DNA"/>
</dbReference>
<evidence type="ECO:0000313" key="2">
    <source>
        <dbReference type="Proteomes" id="UP000184388"/>
    </source>
</evidence>